<proteinExistence type="predicted"/>
<dbReference type="Gene3D" id="3.30.70.1230">
    <property type="entry name" value="Nucleotide cyclase"/>
    <property type="match status" value="1"/>
</dbReference>
<dbReference type="SUPFAM" id="SSF55073">
    <property type="entry name" value="Nucleotide cyclase"/>
    <property type="match status" value="1"/>
</dbReference>
<dbReference type="PROSITE" id="PS50125">
    <property type="entry name" value="GUANYLATE_CYCLASE_2"/>
    <property type="match status" value="1"/>
</dbReference>
<feature type="non-terminal residue" evidence="2">
    <location>
        <position position="66"/>
    </location>
</feature>
<comment type="caution">
    <text evidence="2">The sequence shown here is derived from an EMBL/GenBank/DDBJ whole genome shotgun (WGS) entry which is preliminary data.</text>
</comment>
<dbReference type="GO" id="GO:0004016">
    <property type="term" value="F:adenylate cyclase activity"/>
    <property type="evidence" value="ECO:0007669"/>
    <property type="project" value="UniProtKB-ARBA"/>
</dbReference>
<dbReference type="AlphaFoldDB" id="A0A5B1AYD4"/>
<dbReference type="GO" id="GO:0009190">
    <property type="term" value="P:cyclic nucleotide biosynthetic process"/>
    <property type="evidence" value="ECO:0007669"/>
    <property type="project" value="InterPro"/>
</dbReference>
<dbReference type="InterPro" id="IPR001054">
    <property type="entry name" value="A/G_cyclase"/>
</dbReference>
<protein>
    <recommendedName>
        <fullName evidence="1">Guanylate cyclase domain-containing protein</fullName>
    </recommendedName>
</protein>
<dbReference type="GO" id="GO:0035556">
    <property type="term" value="P:intracellular signal transduction"/>
    <property type="evidence" value="ECO:0007669"/>
    <property type="project" value="InterPro"/>
</dbReference>
<organism evidence="2 3">
    <name type="scientific">Mycobacterium simiae</name>
    <name type="common">Mycobacterium habana</name>
    <dbReference type="NCBI Taxonomy" id="1784"/>
    <lineage>
        <taxon>Bacteria</taxon>
        <taxon>Bacillati</taxon>
        <taxon>Actinomycetota</taxon>
        <taxon>Actinomycetes</taxon>
        <taxon>Mycobacteriales</taxon>
        <taxon>Mycobacteriaceae</taxon>
        <taxon>Mycobacterium</taxon>
        <taxon>Mycobacterium simiae complex</taxon>
    </lineage>
</organism>
<feature type="domain" description="Guanylate cyclase" evidence="1">
    <location>
        <begin position="17"/>
        <end position="66"/>
    </location>
</feature>
<evidence type="ECO:0000313" key="2">
    <source>
        <dbReference type="EMBL" id="KAA1241036.1"/>
    </source>
</evidence>
<dbReference type="InterPro" id="IPR029787">
    <property type="entry name" value="Nucleotide_cyclase"/>
</dbReference>
<gene>
    <name evidence="2" type="ORF">F0Q45_26535</name>
</gene>
<dbReference type="EMBL" id="VTZN01000483">
    <property type="protein sequence ID" value="KAA1241036.1"/>
    <property type="molecule type" value="Genomic_DNA"/>
</dbReference>
<keyword evidence="3" id="KW-1185">Reference proteome</keyword>
<reference evidence="2 3" key="1">
    <citation type="submission" date="2019-09" db="EMBL/GenBank/DDBJ databases">
        <title>Report of infection by Mycobacterium simiae a patient suffering from pulmonary tuberculosis.</title>
        <authorList>
            <person name="Mohanty P.S."/>
            <person name="Bansal A.K."/>
            <person name="Singh H."/>
            <person name="Sharma S."/>
            <person name="Patil S.A."/>
            <person name="Upadhaya P."/>
            <person name="Singh P.K."/>
            <person name="Kumar D."/>
            <person name="Kumar S."/>
            <person name="Singh R.K."/>
            <person name="Chaudhary B."/>
        </authorList>
    </citation>
    <scope>NUCLEOTIDE SEQUENCE [LARGE SCALE GENOMIC DNA]</scope>
    <source>
        <strain evidence="2 3">JAL-560-SIM</strain>
    </source>
</reference>
<evidence type="ECO:0000259" key="1">
    <source>
        <dbReference type="PROSITE" id="PS50125"/>
    </source>
</evidence>
<name>A0A5B1AYD4_MYCSI</name>
<dbReference type="Proteomes" id="UP000324701">
    <property type="component" value="Unassembled WGS sequence"/>
</dbReference>
<accession>A0A5B1AYD4</accession>
<sequence length="66" mass="6938">MNATARHHTEPAGEWVAVAFIDMSGFTALTEAHGDLEAADTAEGFADLTRAALDHGDRLVKTLGDA</sequence>
<evidence type="ECO:0000313" key="3">
    <source>
        <dbReference type="Proteomes" id="UP000324701"/>
    </source>
</evidence>